<reference evidence="10" key="1">
    <citation type="submission" date="2023-01" db="EMBL/GenBank/DDBJ databases">
        <title>Colletotrichum chrysophilum M932 genome sequence.</title>
        <authorList>
            <person name="Baroncelli R."/>
        </authorList>
    </citation>
    <scope>NUCLEOTIDE SEQUENCE</scope>
    <source>
        <strain evidence="10">M932</strain>
    </source>
</reference>
<dbReference type="InterPro" id="IPR036259">
    <property type="entry name" value="MFS_trans_sf"/>
</dbReference>
<feature type="transmembrane region" description="Helical" evidence="8">
    <location>
        <begin position="391"/>
        <end position="413"/>
    </location>
</feature>
<feature type="transmembrane region" description="Helical" evidence="8">
    <location>
        <begin position="179"/>
        <end position="202"/>
    </location>
</feature>
<dbReference type="Gene3D" id="1.20.1250.20">
    <property type="entry name" value="MFS general substrate transporter like domains"/>
    <property type="match status" value="2"/>
</dbReference>
<evidence type="ECO:0000256" key="6">
    <source>
        <dbReference type="ARBA" id="ARBA00023136"/>
    </source>
</evidence>
<dbReference type="GO" id="GO:0022857">
    <property type="term" value="F:transmembrane transporter activity"/>
    <property type="evidence" value="ECO:0007669"/>
    <property type="project" value="InterPro"/>
</dbReference>
<name>A0AAD9EP29_9PEZI</name>
<sequence length="493" mass="53654">MSPLKLISPISSFLINNRPFRRQRSRAVQPANPEPESDDADQQPTHERWDFPRINIAKLGAIFWCFLLLGSNDSSYGVLIPQIEEYYGITYLQVSLIFLSPVLGFIMSTVSNHAVHLRYGKRGVIIMAGTCHFTAYLVGCFHPPFPVLIVVYILVGLGSGAKTAAWNSFVGGFNKSNELLGLLHGFYGLGATITPVTASALFSQGWHWYQVYYVLVAMAASEFVLTLSLFYPQNGKAYREEIGESRGQQETVELPLQAMPLGENAGRPPMRRNPSSRVFKAASSFKTSNTWNCLKNRVVLVCSAFLLAYVGSEVALGGWLVTFMIDVRGGSAFASGLTASGFWAGITVGRIILGFVTGRVFKSEKHAVTVYLVCAIVMQLLYWLIPNFISSAIIVAFLGFFLGPVFPAVIVCLSRLLPQRMRVSAIGICSAIGASGASVIPFMVGAIAQAKGVAVLQPIILSVLAVCFLLWLLLPGLPLRTSTVSRHAVEGTI</sequence>
<protein>
    <submittedName>
        <fullName evidence="10">Major facilitator superfamily transporter</fullName>
    </submittedName>
</protein>
<feature type="transmembrane region" description="Helical" evidence="8">
    <location>
        <begin position="425"/>
        <end position="448"/>
    </location>
</feature>
<comment type="caution">
    <text evidence="10">The sequence shown here is derived from an EMBL/GenBank/DDBJ whole genome shotgun (WGS) entry which is preliminary data.</text>
</comment>
<dbReference type="GO" id="GO:0012505">
    <property type="term" value="C:endomembrane system"/>
    <property type="evidence" value="ECO:0007669"/>
    <property type="project" value="UniProtKB-SubCell"/>
</dbReference>
<feature type="domain" description="Major facilitator superfamily (MFS) profile" evidence="9">
    <location>
        <begin position="58"/>
        <end position="483"/>
    </location>
</feature>
<dbReference type="FunFam" id="1.20.1250.20:FF:000286">
    <property type="entry name" value="MFS efflux transporter"/>
    <property type="match status" value="1"/>
</dbReference>
<comment type="similarity">
    <text evidence="2">Belongs to the major facilitator superfamily.</text>
</comment>
<dbReference type="PANTHER" id="PTHR23514:SF3">
    <property type="entry name" value="BYPASS OF STOP CODON PROTEIN 6"/>
    <property type="match status" value="1"/>
</dbReference>
<evidence type="ECO:0000256" key="3">
    <source>
        <dbReference type="ARBA" id="ARBA00022448"/>
    </source>
</evidence>
<dbReference type="PROSITE" id="PS50850">
    <property type="entry name" value="MFS"/>
    <property type="match status" value="1"/>
</dbReference>
<dbReference type="EMBL" id="JAQOWY010000022">
    <property type="protein sequence ID" value="KAK1855363.1"/>
    <property type="molecule type" value="Genomic_DNA"/>
</dbReference>
<keyword evidence="3" id="KW-0813">Transport</keyword>
<evidence type="ECO:0000256" key="8">
    <source>
        <dbReference type="SAM" id="Phobius"/>
    </source>
</evidence>
<evidence type="ECO:0000259" key="9">
    <source>
        <dbReference type="PROSITE" id="PS50850"/>
    </source>
</evidence>
<keyword evidence="11" id="KW-1185">Reference proteome</keyword>
<evidence type="ECO:0000256" key="1">
    <source>
        <dbReference type="ARBA" id="ARBA00004127"/>
    </source>
</evidence>
<accession>A0AAD9EP29</accession>
<evidence type="ECO:0000313" key="11">
    <source>
        <dbReference type="Proteomes" id="UP001243330"/>
    </source>
</evidence>
<dbReference type="Pfam" id="PF07690">
    <property type="entry name" value="MFS_1"/>
    <property type="match status" value="1"/>
</dbReference>
<evidence type="ECO:0000256" key="5">
    <source>
        <dbReference type="ARBA" id="ARBA00022989"/>
    </source>
</evidence>
<dbReference type="InterPro" id="IPR020846">
    <property type="entry name" value="MFS_dom"/>
</dbReference>
<evidence type="ECO:0000256" key="4">
    <source>
        <dbReference type="ARBA" id="ARBA00022692"/>
    </source>
</evidence>
<dbReference type="AlphaFoldDB" id="A0AAD9EP29"/>
<dbReference type="InterPro" id="IPR051788">
    <property type="entry name" value="MFS_Transporter"/>
</dbReference>
<keyword evidence="5 8" id="KW-1133">Transmembrane helix</keyword>
<evidence type="ECO:0000256" key="7">
    <source>
        <dbReference type="SAM" id="MobiDB-lite"/>
    </source>
</evidence>
<feature type="transmembrane region" description="Helical" evidence="8">
    <location>
        <begin position="91"/>
        <end position="110"/>
    </location>
</feature>
<feature type="transmembrane region" description="Helical" evidence="8">
    <location>
        <begin position="208"/>
        <end position="231"/>
    </location>
</feature>
<feature type="transmembrane region" description="Helical" evidence="8">
    <location>
        <begin position="122"/>
        <end position="139"/>
    </location>
</feature>
<evidence type="ECO:0000313" key="10">
    <source>
        <dbReference type="EMBL" id="KAK1855363.1"/>
    </source>
</evidence>
<organism evidence="10 11">
    <name type="scientific">Colletotrichum chrysophilum</name>
    <dbReference type="NCBI Taxonomy" id="1836956"/>
    <lineage>
        <taxon>Eukaryota</taxon>
        <taxon>Fungi</taxon>
        <taxon>Dikarya</taxon>
        <taxon>Ascomycota</taxon>
        <taxon>Pezizomycotina</taxon>
        <taxon>Sordariomycetes</taxon>
        <taxon>Hypocreomycetidae</taxon>
        <taxon>Glomerellales</taxon>
        <taxon>Glomerellaceae</taxon>
        <taxon>Colletotrichum</taxon>
        <taxon>Colletotrichum gloeosporioides species complex</taxon>
    </lineage>
</organism>
<dbReference type="Proteomes" id="UP001243330">
    <property type="component" value="Unassembled WGS sequence"/>
</dbReference>
<keyword evidence="4 8" id="KW-0812">Transmembrane</keyword>
<feature type="transmembrane region" description="Helical" evidence="8">
    <location>
        <begin position="333"/>
        <end position="356"/>
    </location>
</feature>
<feature type="transmembrane region" description="Helical" evidence="8">
    <location>
        <begin position="454"/>
        <end position="474"/>
    </location>
</feature>
<evidence type="ECO:0000256" key="2">
    <source>
        <dbReference type="ARBA" id="ARBA00008335"/>
    </source>
</evidence>
<dbReference type="InterPro" id="IPR011701">
    <property type="entry name" value="MFS"/>
</dbReference>
<dbReference type="GO" id="GO:0016020">
    <property type="term" value="C:membrane"/>
    <property type="evidence" value="ECO:0007669"/>
    <property type="project" value="TreeGrafter"/>
</dbReference>
<feature type="transmembrane region" description="Helical" evidence="8">
    <location>
        <begin position="368"/>
        <end position="385"/>
    </location>
</feature>
<dbReference type="PANTHER" id="PTHR23514">
    <property type="entry name" value="BYPASS OF STOP CODON PROTEIN 6"/>
    <property type="match status" value="1"/>
</dbReference>
<feature type="region of interest" description="Disordered" evidence="7">
    <location>
        <begin position="25"/>
        <end position="45"/>
    </location>
</feature>
<keyword evidence="6 8" id="KW-0472">Membrane</keyword>
<proteinExistence type="inferred from homology"/>
<feature type="transmembrane region" description="Helical" evidence="8">
    <location>
        <begin position="145"/>
        <end position="167"/>
    </location>
</feature>
<dbReference type="SUPFAM" id="SSF103473">
    <property type="entry name" value="MFS general substrate transporter"/>
    <property type="match status" value="1"/>
</dbReference>
<gene>
    <name evidence="10" type="ORF">CCHR01_01984</name>
</gene>
<comment type="subcellular location">
    <subcellularLocation>
        <location evidence="1">Endomembrane system</location>
        <topology evidence="1">Multi-pass membrane protein</topology>
    </subcellularLocation>
</comment>
<feature type="transmembrane region" description="Helical" evidence="8">
    <location>
        <begin position="298"/>
        <end position="321"/>
    </location>
</feature>